<accession>A0A0R3T1J5</accession>
<dbReference type="Proteomes" id="UP000278807">
    <property type="component" value="Unassembled WGS sequence"/>
</dbReference>
<reference evidence="4" key="1">
    <citation type="submission" date="2017-02" db="UniProtKB">
        <authorList>
            <consortium name="WormBaseParasite"/>
        </authorList>
    </citation>
    <scope>IDENTIFICATION</scope>
</reference>
<gene>
    <name evidence="2" type="ORF">HNAJ_LOCUS747</name>
</gene>
<proteinExistence type="predicted"/>
<feature type="region of interest" description="Disordered" evidence="1">
    <location>
        <begin position="21"/>
        <end position="51"/>
    </location>
</feature>
<evidence type="ECO:0000313" key="4">
    <source>
        <dbReference type="WBParaSite" id="HNAJ_0000074701-mRNA-1"/>
    </source>
</evidence>
<feature type="compositionally biased region" description="Basic and acidic residues" evidence="1">
    <location>
        <begin position="41"/>
        <end position="51"/>
    </location>
</feature>
<name>A0A0R3T1J5_RODNA</name>
<evidence type="ECO:0000313" key="2">
    <source>
        <dbReference type="EMBL" id="VDN96606.1"/>
    </source>
</evidence>
<organism evidence="4">
    <name type="scientific">Rodentolepis nana</name>
    <name type="common">Dwarf tapeworm</name>
    <name type="synonym">Hymenolepis nana</name>
    <dbReference type="NCBI Taxonomy" id="102285"/>
    <lineage>
        <taxon>Eukaryota</taxon>
        <taxon>Metazoa</taxon>
        <taxon>Spiralia</taxon>
        <taxon>Lophotrochozoa</taxon>
        <taxon>Platyhelminthes</taxon>
        <taxon>Cestoda</taxon>
        <taxon>Eucestoda</taxon>
        <taxon>Cyclophyllidea</taxon>
        <taxon>Hymenolepididae</taxon>
        <taxon>Rodentolepis</taxon>
    </lineage>
</organism>
<dbReference type="AlphaFoldDB" id="A0A0R3T1J5"/>
<dbReference type="EMBL" id="UZAE01000233">
    <property type="protein sequence ID" value="VDN96606.1"/>
    <property type="molecule type" value="Genomic_DNA"/>
</dbReference>
<reference evidence="2 3" key="2">
    <citation type="submission" date="2018-11" db="EMBL/GenBank/DDBJ databases">
        <authorList>
            <consortium name="Pathogen Informatics"/>
        </authorList>
    </citation>
    <scope>NUCLEOTIDE SEQUENCE [LARGE SCALE GENOMIC DNA]</scope>
</reference>
<dbReference type="WBParaSite" id="HNAJ_0000074701-mRNA-1">
    <property type="protein sequence ID" value="HNAJ_0000074701-mRNA-1"/>
    <property type="gene ID" value="HNAJ_0000074701"/>
</dbReference>
<keyword evidence="3" id="KW-1185">Reference proteome</keyword>
<protein>
    <submittedName>
        <fullName evidence="2 4">Uncharacterized protein</fullName>
    </submittedName>
</protein>
<sequence>MIHQQQTMVLVMGGGRCRRFGRGGEGSGRKSRRRGCAANESSRKGGGRGDRELDDCCSGYLGCLASLCVGIFTVSVHSHSRPEDANSKVVDFSLPRVEAPMTTDLIRGSVKSGQEITSNESASYSVDLKPYHSIKTKSAIIALLQLLMEGICGKSIPQSGDSFDTGVLRLISGRGSNFNG</sequence>
<evidence type="ECO:0000313" key="3">
    <source>
        <dbReference type="Proteomes" id="UP000278807"/>
    </source>
</evidence>
<evidence type="ECO:0000256" key="1">
    <source>
        <dbReference type="SAM" id="MobiDB-lite"/>
    </source>
</evidence>